<name>A0A8H3XAA9_GIGMA</name>
<gene>
    <name evidence="1" type="ORF">F8M41_004560</name>
</gene>
<dbReference type="Proteomes" id="UP000439903">
    <property type="component" value="Unassembled WGS sequence"/>
</dbReference>
<dbReference type="EMBL" id="WTPW01001417">
    <property type="protein sequence ID" value="KAF0436952.1"/>
    <property type="molecule type" value="Genomic_DNA"/>
</dbReference>
<evidence type="ECO:0000313" key="2">
    <source>
        <dbReference type="Proteomes" id="UP000439903"/>
    </source>
</evidence>
<protein>
    <submittedName>
        <fullName evidence="1">Uncharacterized protein</fullName>
    </submittedName>
</protein>
<accession>A0A8H3XAA9</accession>
<organism evidence="1 2">
    <name type="scientific">Gigaspora margarita</name>
    <dbReference type="NCBI Taxonomy" id="4874"/>
    <lineage>
        <taxon>Eukaryota</taxon>
        <taxon>Fungi</taxon>
        <taxon>Fungi incertae sedis</taxon>
        <taxon>Mucoromycota</taxon>
        <taxon>Glomeromycotina</taxon>
        <taxon>Glomeromycetes</taxon>
        <taxon>Diversisporales</taxon>
        <taxon>Gigasporaceae</taxon>
        <taxon>Gigaspora</taxon>
    </lineage>
</organism>
<dbReference type="AlphaFoldDB" id="A0A8H3XAA9"/>
<evidence type="ECO:0000313" key="1">
    <source>
        <dbReference type="EMBL" id="KAF0436952.1"/>
    </source>
</evidence>
<reference evidence="1 2" key="1">
    <citation type="journal article" date="2019" name="Environ. Microbiol.">
        <title>At the nexus of three kingdoms: the genome of the mycorrhizal fungus Gigaspora margarita provides insights into plant, endobacterial and fungal interactions.</title>
        <authorList>
            <person name="Venice F."/>
            <person name="Ghignone S."/>
            <person name="Salvioli di Fossalunga A."/>
            <person name="Amselem J."/>
            <person name="Novero M."/>
            <person name="Xianan X."/>
            <person name="Sedzielewska Toro K."/>
            <person name="Morin E."/>
            <person name="Lipzen A."/>
            <person name="Grigoriev I.V."/>
            <person name="Henrissat B."/>
            <person name="Martin F.M."/>
            <person name="Bonfante P."/>
        </authorList>
    </citation>
    <scope>NUCLEOTIDE SEQUENCE [LARGE SCALE GENOMIC DNA]</scope>
    <source>
        <strain evidence="1 2">BEG34</strain>
    </source>
</reference>
<proteinExistence type="predicted"/>
<comment type="caution">
    <text evidence="1">The sequence shown here is derived from an EMBL/GenBank/DDBJ whole genome shotgun (WGS) entry which is preliminary data.</text>
</comment>
<sequence>METNSRVIKERYTNKLENQLAIRLKLNRVSEKKSKKKWIIYEKKKSQDLVIGQIKRKMETKARIEIWASRDKENIELEFRKARKKRKEGLEDEQKVGATQEKKALTDISKWINRIQDISSIFLLAKHLIDSWLGSS</sequence>
<keyword evidence="2" id="KW-1185">Reference proteome</keyword>